<dbReference type="PANTHER" id="PTHR37534">
    <property type="entry name" value="TRANSCRIPTIONAL ACTIVATOR PROTEIN UGA3"/>
    <property type="match status" value="1"/>
</dbReference>
<dbReference type="GO" id="GO:0045944">
    <property type="term" value="P:positive regulation of transcription by RNA polymerase II"/>
    <property type="evidence" value="ECO:0007669"/>
    <property type="project" value="TreeGrafter"/>
</dbReference>
<dbReference type="EMBL" id="JAPQKH010000004">
    <property type="protein sequence ID" value="KAJ5100958.1"/>
    <property type="molecule type" value="Genomic_DNA"/>
</dbReference>
<dbReference type="InterPro" id="IPR001138">
    <property type="entry name" value="Zn2Cys6_DnaBD"/>
</dbReference>
<dbReference type="SMART" id="SM00066">
    <property type="entry name" value="GAL4"/>
    <property type="match status" value="1"/>
</dbReference>
<keyword evidence="4" id="KW-0804">Transcription</keyword>
<dbReference type="Pfam" id="PF11951">
    <property type="entry name" value="Fungal_trans_2"/>
    <property type="match status" value="1"/>
</dbReference>
<dbReference type="Pfam" id="PF00172">
    <property type="entry name" value="Zn_clus"/>
    <property type="match status" value="1"/>
</dbReference>
<reference evidence="8" key="1">
    <citation type="submission" date="2022-11" db="EMBL/GenBank/DDBJ databases">
        <authorList>
            <person name="Petersen C."/>
        </authorList>
    </citation>
    <scope>NUCLEOTIDE SEQUENCE</scope>
    <source>
        <strain evidence="8">IBT 30069</strain>
    </source>
</reference>
<dbReference type="AlphaFoldDB" id="A0A9W9FIQ6"/>
<feature type="domain" description="Zn(2)-C6 fungal-type" evidence="7">
    <location>
        <begin position="23"/>
        <end position="53"/>
    </location>
</feature>
<evidence type="ECO:0000256" key="6">
    <source>
        <dbReference type="SAM" id="MobiDB-lite"/>
    </source>
</evidence>
<dbReference type="OrthoDB" id="4937900at2759"/>
<dbReference type="SUPFAM" id="SSF57701">
    <property type="entry name" value="Zn2/Cys6 DNA-binding domain"/>
    <property type="match status" value="1"/>
</dbReference>
<dbReference type="PANTHER" id="PTHR37534:SF10">
    <property type="entry name" value="ZN(II)2CYS6 TRANSCRIPTION FACTOR (EUROFUNG)"/>
    <property type="match status" value="1"/>
</dbReference>
<dbReference type="Proteomes" id="UP001149165">
    <property type="component" value="Unassembled WGS sequence"/>
</dbReference>
<evidence type="ECO:0000313" key="9">
    <source>
        <dbReference type="Proteomes" id="UP001149165"/>
    </source>
</evidence>
<dbReference type="GO" id="GO:0008270">
    <property type="term" value="F:zinc ion binding"/>
    <property type="evidence" value="ECO:0007669"/>
    <property type="project" value="InterPro"/>
</dbReference>
<protein>
    <recommendedName>
        <fullName evidence="7">Zn(2)-C6 fungal-type domain-containing protein</fullName>
    </recommendedName>
</protein>
<dbReference type="CDD" id="cd00067">
    <property type="entry name" value="GAL4"/>
    <property type="match status" value="1"/>
</dbReference>
<dbReference type="GO" id="GO:0000976">
    <property type="term" value="F:transcription cis-regulatory region binding"/>
    <property type="evidence" value="ECO:0007669"/>
    <property type="project" value="TreeGrafter"/>
</dbReference>
<feature type="region of interest" description="Disordered" evidence="6">
    <location>
        <begin position="79"/>
        <end position="133"/>
    </location>
</feature>
<accession>A0A9W9FIQ6</accession>
<dbReference type="PROSITE" id="PS00463">
    <property type="entry name" value="ZN2_CY6_FUNGAL_1"/>
    <property type="match status" value="1"/>
</dbReference>
<dbReference type="GO" id="GO:0005634">
    <property type="term" value="C:nucleus"/>
    <property type="evidence" value="ECO:0007669"/>
    <property type="project" value="UniProtKB-SubCell"/>
</dbReference>
<proteinExistence type="predicted"/>
<evidence type="ECO:0000256" key="1">
    <source>
        <dbReference type="ARBA" id="ARBA00004123"/>
    </source>
</evidence>
<evidence type="ECO:0000256" key="5">
    <source>
        <dbReference type="ARBA" id="ARBA00023242"/>
    </source>
</evidence>
<dbReference type="GO" id="GO:0000981">
    <property type="term" value="F:DNA-binding transcription factor activity, RNA polymerase II-specific"/>
    <property type="evidence" value="ECO:0007669"/>
    <property type="project" value="InterPro"/>
</dbReference>
<dbReference type="PROSITE" id="PS50048">
    <property type="entry name" value="ZN2_CY6_FUNGAL_2"/>
    <property type="match status" value="1"/>
</dbReference>
<comment type="subcellular location">
    <subcellularLocation>
        <location evidence="1">Nucleus</location>
    </subcellularLocation>
</comment>
<dbReference type="InterPro" id="IPR021858">
    <property type="entry name" value="Fun_TF"/>
</dbReference>
<keyword evidence="3" id="KW-0238">DNA-binding</keyword>
<keyword evidence="2" id="KW-0805">Transcription regulation</keyword>
<dbReference type="InterPro" id="IPR036864">
    <property type="entry name" value="Zn2-C6_fun-type_DNA-bd_sf"/>
</dbReference>
<reference evidence="8" key="2">
    <citation type="journal article" date="2023" name="IMA Fungus">
        <title>Comparative genomic study of the Penicillium genus elucidates a diverse pangenome and 15 lateral gene transfer events.</title>
        <authorList>
            <person name="Petersen C."/>
            <person name="Sorensen T."/>
            <person name="Nielsen M.R."/>
            <person name="Sondergaard T.E."/>
            <person name="Sorensen J.L."/>
            <person name="Fitzpatrick D.A."/>
            <person name="Frisvad J.C."/>
            <person name="Nielsen K.L."/>
        </authorList>
    </citation>
    <scope>NUCLEOTIDE SEQUENCE</scope>
    <source>
        <strain evidence="8">IBT 30069</strain>
    </source>
</reference>
<keyword evidence="5" id="KW-0539">Nucleus</keyword>
<evidence type="ECO:0000256" key="3">
    <source>
        <dbReference type="ARBA" id="ARBA00023125"/>
    </source>
</evidence>
<comment type="caution">
    <text evidence="8">The sequence shown here is derived from an EMBL/GenBank/DDBJ whole genome shotgun (WGS) entry which is preliminary data.</text>
</comment>
<gene>
    <name evidence="8" type="ORF">N7456_007010</name>
</gene>
<keyword evidence="9" id="KW-1185">Reference proteome</keyword>
<evidence type="ECO:0000259" key="7">
    <source>
        <dbReference type="PROSITE" id="PS50048"/>
    </source>
</evidence>
<name>A0A9W9FIQ6_9EURO</name>
<evidence type="ECO:0000256" key="2">
    <source>
        <dbReference type="ARBA" id="ARBA00023015"/>
    </source>
</evidence>
<organism evidence="8 9">
    <name type="scientific">Penicillium angulare</name>
    <dbReference type="NCBI Taxonomy" id="116970"/>
    <lineage>
        <taxon>Eukaryota</taxon>
        <taxon>Fungi</taxon>
        <taxon>Dikarya</taxon>
        <taxon>Ascomycota</taxon>
        <taxon>Pezizomycotina</taxon>
        <taxon>Eurotiomycetes</taxon>
        <taxon>Eurotiomycetidae</taxon>
        <taxon>Eurotiales</taxon>
        <taxon>Aspergillaceae</taxon>
        <taxon>Penicillium</taxon>
    </lineage>
</organism>
<evidence type="ECO:0000313" key="8">
    <source>
        <dbReference type="EMBL" id="KAJ5100958.1"/>
    </source>
</evidence>
<evidence type="ECO:0000256" key="4">
    <source>
        <dbReference type="ARBA" id="ARBA00023163"/>
    </source>
</evidence>
<dbReference type="Gene3D" id="4.10.240.10">
    <property type="entry name" value="Zn(2)-C6 fungal-type DNA-binding domain"/>
    <property type="match status" value="1"/>
</dbReference>
<sequence>MGDTTHACQSSLIREGQKRSRSGCFTCRARRVKCDESHPVCQRCHNGGWTCDFPSPGNCLPRKNDIERIATTTMKRNYHRHSSVTARPTEIMHKTSMQRGPSLVNDQDGKHDKYPLASSKSRSNSMPRREKGLHTSGALATQLHFQRYSEQVRFHLAYLRNSLSCRHFFLGDSSNFIKHDLIAMAMYYEPLTYALVSFSAYHSALSCSSGDETSYSLYYGQALYLLRQSIRTESYNIATLCTTLVLATLEVSIRPFFFISIDLRPPC</sequence>